<dbReference type="InterPro" id="IPR036345">
    <property type="entry name" value="ExoRNase_PH_dom2_sf"/>
</dbReference>
<dbReference type="GO" id="GO:0071038">
    <property type="term" value="P:TRAMP-dependent tRNA surveillance pathway"/>
    <property type="evidence" value="ECO:0007669"/>
    <property type="project" value="TreeGrafter"/>
</dbReference>
<dbReference type="Gene3D" id="3.30.230.70">
    <property type="entry name" value="GHMP Kinase, N-terminal domain"/>
    <property type="match status" value="1"/>
</dbReference>
<dbReference type="Proteomes" id="UP000268162">
    <property type="component" value="Unassembled WGS sequence"/>
</dbReference>
<feature type="domain" description="Exoribonuclease phosphorolytic" evidence="8">
    <location>
        <begin position="201"/>
        <end position="262"/>
    </location>
</feature>
<evidence type="ECO:0000256" key="6">
    <source>
        <dbReference type="ARBA" id="ARBA00042523"/>
    </source>
</evidence>
<evidence type="ECO:0000256" key="1">
    <source>
        <dbReference type="ARBA" id="ARBA00004496"/>
    </source>
</evidence>
<dbReference type="CDD" id="cd11367">
    <property type="entry name" value="RNase_PH_RRP42"/>
    <property type="match status" value="1"/>
</dbReference>
<dbReference type="EMBL" id="ML003615">
    <property type="protein sequence ID" value="RKP33708.1"/>
    <property type="molecule type" value="Genomic_DNA"/>
</dbReference>
<dbReference type="GO" id="GO:0000176">
    <property type="term" value="C:nuclear exosome (RNase complex)"/>
    <property type="evidence" value="ECO:0007669"/>
    <property type="project" value="TreeGrafter"/>
</dbReference>
<keyword evidence="9" id="KW-0689">Ribosomal protein</keyword>
<dbReference type="AlphaFoldDB" id="A0A4P9ZKW1"/>
<dbReference type="InterPro" id="IPR001247">
    <property type="entry name" value="ExoRNase_PH_dom1"/>
</dbReference>
<dbReference type="GO" id="GO:0071035">
    <property type="term" value="P:nuclear polyadenylation-dependent rRNA catabolic process"/>
    <property type="evidence" value="ECO:0007669"/>
    <property type="project" value="TreeGrafter"/>
</dbReference>
<accession>A0A4P9ZKW1</accession>
<dbReference type="GO" id="GO:0034475">
    <property type="term" value="P:U4 snRNA 3'-end processing"/>
    <property type="evidence" value="ECO:0007669"/>
    <property type="project" value="TreeGrafter"/>
</dbReference>
<evidence type="ECO:0000256" key="3">
    <source>
        <dbReference type="ARBA" id="ARBA00006678"/>
    </source>
</evidence>
<evidence type="ECO:0000259" key="7">
    <source>
        <dbReference type="Pfam" id="PF01138"/>
    </source>
</evidence>
<sequence length="277" mass="30680">MATTGLISPAEINYIREGFAVGIRADGRALRQYREYLLGLDVISHSSGSARCRIGFGTDVLVGVKVEVSNIEPGEVPNRGKVVCNVECSPSTTQNWDSRAADELNNELTQFLHRCLNDYDGIDLEKLCIIPNQSCWILYVDALVLDFGGNLYDTLLMAVRAALFNTRIPKVHIEETGDDGEKEFDVIDDPEEAEPVPGWADVPLAVTLNWANQTYFVDASEMEEHCTDAKLTVTVNKNGHICAIQKSGLGAIPQKVYPEMLTVRIRQEWGVPLALWP</sequence>
<dbReference type="GO" id="GO:0071028">
    <property type="term" value="P:nuclear mRNA surveillance"/>
    <property type="evidence" value="ECO:0007669"/>
    <property type="project" value="TreeGrafter"/>
</dbReference>
<evidence type="ECO:0000256" key="2">
    <source>
        <dbReference type="ARBA" id="ARBA00004604"/>
    </source>
</evidence>
<dbReference type="Pfam" id="PF01138">
    <property type="entry name" value="RNase_PH"/>
    <property type="match status" value="1"/>
</dbReference>
<dbReference type="GO" id="GO:0005840">
    <property type="term" value="C:ribosome"/>
    <property type="evidence" value="ECO:0007669"/>
    <property type="project" value="UniProtKB-KW"/>
</dbReference>
<dbReference type="GO" id="GO:0016075">
    <property type="term" value="P:rRNA catabolic process"/>
    <property type="evidence" value="ECO:0007669"/>
    <property type="project" value="TreeGrafter"/>
</dbReference>
<dbReference type="SUPFAM" id="SSF55666">
    <property type="entry name" value="Ribonuclease PH domain 2-like"/>
    <property type="match status" value="1"/>
</dbReference>
<feature type="domain" description="Exoribonuclease phosphorolytic" evidence="7">
    <location>
        <begin position="32"/>
        <end position="169"/>
    </location>
</feature>
<dbReference type="InterPro" id="IPR027408">
    <property type="entry name" value="PNPase/RNase_PH_dom_sf"/>
</dbReference>
<organism evidence="9 10">
    <name type="scientific">Dimargaris cristalligena</name>
    <dbReference type="NCBI Taxonomy" id="215637"/>
    <lineage>
        <taxon>Eukaryota</taxon>
        <taxon>Fungi</taxon>
        <taxon>Fungi incertae sedis</taxon>
        <taxon>Zoopagomycota</taxon>
        <taxon>Kickxellomycotina</taxon>
        <taxon>Dimargaritomycetes</taxon>
        <taxon>Dimargaritales</taxon>
        <taxon>Dimargaritaceae</taxon>
        <taxon>Dimargaris</taxon>
    </lineage>
</organism>
<protein>
    <recommendedName>
        <fullName evidence="6">Ribosomal RNA-processing protein 42</fullName>
    </recommendedName>
</protein>
<dbReference type="STRING" id="215637.A0A4P9ZKW1"/>
<dbReference type="GO" id="GO:0035925">
    <property type="term" value="F:mRNA 3'-UTR AU-rich region binding"/>
    <property type="evidence" value="ECO:0007669"/>
    <property type="project" value="TreeGrafter"/>
</dbReference>
<dbReference type="GO" id="GO:0000177">
    <property type="term" value="C:cytoplasmic exosome (RNase complex)"/>
    <property type="evidence" value="ECO:0007669"/>
    <property type="project" value="TreeGrafter"/>
</dbReference>
<comment type="similarity">
    <text evidence="3">Belongs to the RNase PH family.</text>
</comment>
<gene>
    <name evidence="9" type="ORF">BJ085DRAFT_14917</name>
</gene>
<evidence type="ECO:0000259" key="8">
    <source>
        <dbReference type="Pfam" id="PF03725"/>
    </source>
</evidence>
<dbReference type="InterPro" id="IPR050590">
    <property type="entry name" value="Exosome_comp_Rrp42_subfam"/>
</dbReference>
<keyword evidence="4" id="KW-0963">Cytoplasm</keyword>
<evidence type="ECO:0000313" key="9">
    <source>
        <dbReference type="EMBL" id="RKP33708.1"/>
    </source>
</evidence>
<dbReference type="PANTHER" id="PTHR11097">
    <property type="entry name" value="EXOSOME COMPLEX EXONUCLEASE RIBOSOMAL RNA PROCESSING PROTEIN"/>
    <property type="match status" value="1"/>
</dbReference>
<evidence type="ECO:0000256" key="5">
    <source>
        <dbReference type="ARBA" id="ARBA00022835"/>
    </source>
</evidence>
<keyword evidence="5" id="KW-0271">Exosome</keyword>
<dbReference type="InterPro" id="IPR020568">
    <property type="entry name" value="Ribosomal_Su5_D2-typ_SF"/>
</dbReference>
<dbReference type="Pfam" id="PF03725">
    <property type="entry name" value="RNase_PH_C"/>
    <property type="match status" value="1"/>
</dbReference>
<name>A0A4P9ZKW1_9FUNG</name>
<dbReference type="GO" id="GO:0034476">
    <property type="term" value="P:U5 snRNA 3'-end processing"/>
    <property type="evidence" value="ECO:0007669"/>
    <property type="project" value="TreeGrafter"/>
</dbReference>
<evidence type="ECO:0000256" key="4">
    <source>
        <dbReference type="ARBA" id="ARBA00022490"/>
    </source>
</evidence>
<dbReference type="GO" id="GO:0000467">
    <property type="term" value="P:exonucleolytic trimming to generate mature 3'-end of 5.8S rRNA from tricistronic rRNA transcript (SSU-rRNA, 5.8S rRNA, LSU-rRNA)"/>
    <property type="evidence" value="ECO:0007669"/>
    <property type="project" value="TreeGrafter"/>
</dbReference>
<dbReference type="PANTHER" id="PTHR11097:SF8">
    <property type="entry name" value="EXOSOME COMPLEX COMPONENT RRP42"/>
    <property type="match status" value="1"/>
</dbReference>
<dbReference type="SUPFAM" id="SSF54211">
    <property type="entry name" value="Ribosomal protein S5 domain 2-like"/>
    <property type="match status" value="1"/>
</dbReference>
<dbReference type="GO" id="GO:0005730">
    <property type="term" value="C:nucleolus"/>
    <property type="evidence" value="ECO:0007669"/>
    <property type="project" value="UniProtKB-SubCell"/>
</dbReference>
<comment type="subcellular location">
    <subcellularLocation>
        <location evidence="1">Cytoplasm</location>
    </subcellularLocation>
    <subcellularLocation>
        <location evidence="2">Nucleus</location>
        <location evidence="2">Nucleolus</location>
    </subcellularLocation>
</comment>
<reference evidence="10" key="1">
    <citation type="journal article" date="2018" name="Nat. Microbiol.">
        <title>Leveraging single-cell genomics to expand the fungal tree of life.</title>
        <authorList>
            <person name="Ahrendt S.R."/>
            <person name="Quandt C.A."/>
            <person name="Ciobanu D."/>
            <person name="Clum A."/>
            <person name="Salamov A."/>
            <person name="Andreopoulos B."/>
            <person name="Cheng J.F."/>
            <person name="Woyke T."/>
            <person name="Pelin A."/>
            <person name="Henrissat B."/>
            <person name="Reynolds N.K."/>
            <person name="Benny G.L."/>
            <person name="Smith M.E."/>
            <person name="James T.Y."/>
            <person name="Grigoriev I.V."/>
        </authorList>
    </citation>
    <scope>NUCLEOTIDE SEQUENCE [LARGE SCALE GENOMIC DNA]</scope>
    <source>
        <strain evidence="10">RSA 468</strain>
    </source>
</reference>
<keyword evidence="9" id="KW-0687">Ribonucleoprotein</keyword>
<keyword evidence="10" id="KW-1185">Reference proteome</keyword>
<dbReference type="InterPro" id="IPR015847">
    <property type="entry name" value="ExoRNase_PH_dom2"/>
</dbReference>
<dbReference type="GO" id="GO:0034473">
    <property type="term" value="P:U1 snRNA 3'-end processing"/>
    <property type="evidence" value="ECO:0007669"/>
    <property type="project" value="TreeGrafter"/>
</dbReference>
<proteinExistence type="inferred from homology"/>
<evidence type="ECO:0000313" key="10">
    <source>
        <dbReference type="Proteomes" id="UP000268162"/>
    </source>
</evidence>